<evidence type="ECO:0000259" key="3">
    <source>
        <dbReference type="Pfam" id="PF00171"/>
    </source>
</evidence>
<dbReference type="Pfam" id="PF00171">
    <property type="entry name" value="Aldedh"/>
    <property type="match status" value="1"/>
</dbReference>
<organism evidence="4">
    <name type="scientific">freshwater metagenome</name>
    <dbReference type="NCBI Taxonomy" id="449393"/>
    <lineage>
        <taxon>unclassified sequences</taxon>
        <taxon>metagenomes</taxon>
        <taxon>ecological metagenomes</taxon>
    </lineage>
</organism>
<dbReference type="Gene3D" id="3.40.605.10">
    <property type="entry name" value="Aldehyde Dehydrogenase, Chain A, domain 1"/>
    <property type="match status" value="1"/>
</dbReference>
<dbReference type="AlphaFoldDB" id="A0A6J7DP73"/>
<dbReference type="GO" id="GO:0016620">
    <property type="term" value="F:oxidoreductase activity, acting on the aldehyde or oxo group of donors, NAD or NADP as acceptor"/>
    <property type="evidence" value="ECO:0007669"/>
    <property type="project" value="InterPro"/>
</dbReference>
<sequence>MPDQALIDPALIDPALIDRLLQRAALGPDPVNRVVVAPFTGERLYDLPMSGPVEVEGAVSVARAAQPAWAALSVRQRAKVMLAFHDLIQQRREQGLDLVQLETGKARRDAMEELLDVMVNARHYARDAARLLRPKRHRGAFPGLIGVQELHQPRGVVGVLSPWNYPLTLAVSDAVPALLAGNAVILKPDVQTTLTALWAIDLLIEAGLPAAVIQVVTGEGAVVGPLVIEEVDYVMFTGSTRVGREVAQRCGERLIGCSLELGGKNAMIVRADADIDKAAEIAARSSFSNSGQLCISMERIYVHDTIYEAFAAAFAARADALVMKPGVGWGADMGSLISEGQATRVIAHIDDAVSGGAQVRAGGHRRPEIGPYYVEPTILEAVTDDMVLCDEETFGPVVALYPVASDEEAIDRANDTAYGLNASVITRDHAVGRRMAARLRAGTVNVNEGYAAAWGSTRAPMGGMGESGLGRRHGAEGLLKYTESQTIAHQRLLGFGAPFGWSDERWGETLVLVLGGLKKLGLK</sequence>
<accession>A0A6J7DP73</accession>
<dbReference type="InterPro" id="IPR016162">
    <property type="entry name" value="Ald_DH_N"/>
</dbReference>
<dbReference type="PROSITE" id="PS00687">
    <property type="entry name" value="ALDEHYDE_DEHYDR_GLU"/>
    <property type="match status" value="1"/>
</dbReference>
<dbReference type="EMBL" id="CAFBLS010000064">
    <property type="protein sequence ID" value="CAB4870695.1"/>
    <property type="molecule type" value="Genomic_DNA"/>
</dbReference>
<name>A0A6J7DP73_9ZZZZ</name>
<dbReference type="NCBIfam" id="NF006916">
    <property type="entry name" value="PRK09407.1"/>
    <property type="match status" value="1"/>
</dbReference>
<dbReference type="FunFam" id="3.40.605.10:FF:000010">
    <property type="entry name" value="N-succinylglutamate 5-semialdehyde dehydrogenase"/>
    <property type="match status" value="1"/>
</dbReference>
<evidence type="ECO:0000313" key="4">
    <source>
        <dbReference type="EMBL" id="CAB4870695.1"/>
    </source>
</evidence>
<dbReference type="SUPFAM" id="SSF53720">
    <property type="entry name" value="ALDH-like"/>
    <property type="match status" value="1"/>
</dbReference>
<feature type="domain" description="Aldehyde dehydrogenase" evidence="3">
    <location>
        <begin position="35"/>
        <end position="487"/>
    </location>
</feature>
<proteinExistence type="predicted"/>
<evidence type="ECO:0000256" key="1">
    <source>
        <dbReference type="ARBA" id="ARBA00022857"/>
    </source>
</evidence>
<reference evidence="4" key="1">
    <citation type="submission" date="2020-05" db="EMBL/GenBank/DDBJ databases">
        <authorList>
            <person name="Chiriac C."/>
            <person name="Salcher M."/>
            <person name="Ghai R."/>
            <person name="Kavagutti S V."/>
        </authorList>
    </citation>
    <scope>NUCLEOTIDE SEQUENCE</scope>
</reference>
<dbReference type="Gene3D" id="3.40.309.10">
    <property type="entry name" value="Aldehyde Dehydrogenase, Chain A, domain 2"/>
    <property type="match status" value="1"/>
</dbReference>
<dbReference type="InterPro" id="IPR016161">
    <property type="entry name" value="Ald_DH/histidinol_DH"/>
</dbReference>
<gene>
    <name evidence="4" type="ORF">UFOPK3402_00670</name>
</gene>
<keyword evidence="2" id="KW-0560">Oxidoreductase</keyword>
<dbReference type="PANTHER" id="PTHR11699">
    <property type="entry name" value="ALDEHYDE DEHYDROGENASE-RELATED"/>
    <property type="match status" value="1"/>
</dbReference>
<dbReference type="FunFam" id="3.40.309.10:FF:000009">
    <property type="entry name" value="Aldehyde dehydrogenase A"/>
    <property type="match status" value="1"/>
</dbReference>
<dbReference type="InterPro" id="IPR016163">
    <property type="entry name" value="Ald_DH_C"/>
</dbReference>
<evidence type="ECO:0000256" key="2">
    <source>
        <dbReference type="ARBA" id="ARBA00023002"/>
    </source>
</evidence>
<protein>
    <submittedName>
        <fullName evidence="4">Unannotated protein</fullName>
    </submittedName>
</protein>
<keyword evidence="1" id="KW-0521">NADP</keyword>
<dbReference type="InterPro" id="IPR015590">
    <property type="entry name" value="Aldehyde_DH_dom"/>
</dbReference>
<dbReference type="InterPro" id="IPR029510">
    <property type="entry name" value="Ald_DH_CS_GLU"/>
</dbReference>